<evidence type="ECO:0000313" key="2">
    <source>
        <dbReference type="Proteomes" id="UP000652761"/>
    </source>
</evidence>
<name>A0A843VU99_COLES</name>
<dbReference type="EMBL" id="NMUH01002359">
    <property type="protein sequence ID" value="MQL99505.1"/>
    <property type="molecule type" value="Genomic_DNA"/>
</dbReference>
<sequence>MWSQVDSGCGGDLWAVGTSLSAAPFQQRTPADPQQLQRGREAPIWQAFDGRAILYLETYERAEVVNARRKDLQVAAPTDIARVT</sequence>
<comment type="caution">
    <text evidence="1">The sequence shown here is derived from an EMBL/GenBank/DDBJ whole genome shotgun (WGS) entry which is preliminary data.</text>
</comment>
<keyword evidence="2" id="KW-1185">Reference proteome</keyword>
<organism evidence="1 2">
    <name type="scientific">Colocasia esculenta</name>
    <name type="common">Wild taro</name>
    <name type="synonym">Arum esculentum</name>
    <dbReference type="NCBI Taxonomy" id="4460"/>
    <lineage>
        <taxon>Eukaryota</taxon>
        <taxon>Viridiplantae</taxon>
        <taxon>Streptophyta</taxon>
        <taxon>Embryophyta</taxon>
        <taxon>Tracheophyta</taxon>
        <taxon>Spermatophyta</taxon>
        <taxon>Magnoliopsida</taxon>
        <taxon>Liliopsida</taxon>
        <taxon>Araceae</taxon>
        <taxon>Aroideae</taxon>
        <taxon>Colocasieae</taxon>
        <taxon>Colocasia</taxon>
    </lineage>
</organism>
<accession>A0A843VU99</accession>
<proteinExistence type="predicted"/>
<evidence type="ECO:0000313" key="1">
    <source>
        <dbReference type="EMBL" id="MQL99505.1"/>
    </source>
</evidence>
<dbReference type="Proteomes" id="UP000652761">
    <property type="component" value="Unassembled WGS sequence"/>
</dbReference>
<gene>
    <name evidence="1" type="ORF">Taro_032218</name>
</gene>
<protein>
    <submittedName>
        <fullName evidence="1">Uncharacterized protein</fullName>
    </submittedName>
</protein>
<dbReference type="AlphaFoldDB" id="A0A843VU99"/>
<reference evidence="1" key="1">
    <citation type="submission" date="2017-07" db="EMBL/GenBank/DDBJ databases">
        <title>Taro Niue Genome Assembly and Annotation.</title>
        <authorList>
            <person name="Atibalentja N."/>
            <person name="Keating K."/>
            <person name="Fields C.J."/>
        </authorList>
    </citation>
    <scope>NUCLEOTIDE SEQUENCE</scope>
    <source>
        <strain evidence="1">Niue_2</strain>
        <tissue evidence="1">Leaf</tissue>
    </source>
</reference>